<reference evidence="2" key="2">
    <citation type="submission" date="2025-08" db="UniProtKB">
        <authorList>
            <consortium name="Ensembl"/>
        </authorList>
    </citation>
    <scope>IDENTIFICATION</scope>
</reference>
<dbReference type="InParanoid" id="A0A4W6ERF2"/>
<protein>
    <submittedName>
        <fullName evidence="2">Uncharacterized protein</fullName>
    </submittedName>
</protein>
<dbReference type="Proteomes" id="UP000314980">
    <property type="component" value="Unassembled WGS sequence"/>
</dbReference>
<evidence type="ECO:0000313" key="3">
    <source>
        <dbReference type="Proteomes" id="UP000314980"/>
    </source>
</evidence>
<name>A0A4W6ERF2_LATCA</name>
<dbReference type="Ensembl" id="ENSLCAT00010040689.1">
    <property type="protein sequence ID" value="ENSLCAP00010039749.1"/>
    <property type="gene ID" value="ENSLCAG00010018567.1"/>
</dbReference>
<feature type="transmembrane region" description="Helical" evidence="1">
    <location>
        <begin position="86"/>
        <end position="105"/>
    </location>
</feature>
<accession>A0A4W6ERF2</accession>
<keyword evidence="1" id="KW-1133">Transmembrane helix</keyword>
<reference evidence="3" key="1">
    <citation type="submission" date="2015-09" db="EMBL/GenBank/DDBJ databases">
        <authorList>
            <person name="Sai Rama Sridatta P."/>
        </authorList>
    </citation>
    <scope>NUCLEOTIDE SEQUENCE [LARGE SCALE GENOMIC DNA]</scope>
</reference>
<proteinExistence type="predicted"/>
<dbReference type="AlphaFoldDB" id="A0A4W6ERF2"/>
<keyword evidence="1" id="KW-0472">Membrane</keyword>
<evidence type="ECO:0000313" key="2">
    <source>
        <dbReference type="Ensembl" id="ENSLCAP00010039749.1"/>
    </source>
</evidence>
<evidence type="ECO:0000256" key="1">
    <source>
        <dbReference type="SAM" id="Phobius"/>
    </source>
</evidence>
<sequence length="109" mass="12649">MVLLLTLAQWFYLSEKHVEESGFLLPESALNYFLAMQGSSAHVNVLNNSVYSHTRVSLFLRTRLMLTSGLDYRNTSSLQISIGLNFYIPTLALWWVFFSHLFLVLKMER</sequence>
<reference evidence="2" key="3">
    <citation type="submission" date="2025-09" db="UniProtKB">
        <authorList>
            <consortium name="Ensembl"/>
        </authorList>
    </citation>
    <scope>IDENTIFICATION</scope>
</reference>
<keyword evidence="3" id="KW-1185">Reference proteome</keyword>
<organism evidence="2 3">
    <name type="scientific">Lates calcarifer</name>
    <name type="common">Barramundi</name>
    <name type="synonym">Holocentrus calcarifer</name>
    <dbReference type="NCBI Taxonomy" id="8187"/>
    <lineage>
        <taxon>Eukaryota</taxon>
        <taxon>Metazoa</taxon>
        <taxon>Chordata</taxon>
        <taxon>Craniata</taxon>
        <taxon>Vertebrata</taxon>
        <taxon>Euteleostomi</taxon>
        <taxon>Actinopterygii</taxon>
        <taxon>Neopterygii</taxon>
        <taxon>Teleostei</taxon>
        <taxon>Neoteleostei</taxon>
        <taxon>Acanthomorphata</taxon>
        <taxon>Carangaria</taxon>
        <taxon>Carangaria incertae sedis</taxon>
        <taxon>Centropomidae</taxon>
        <taxon>Lates</taxon>
    </lineage>
</organism>
<keyword evidence="1" id="KW-0812">Transmembrane</keyword>